<dbReference type="CDD" id="cd17324">
    <property type="entry name" value="MFS_NepI_like"/>
    <property type="match status" value="1"/>
</dbReference>
<dbReference type="PANTHER" id="PTHR43124">
    <property type="entry name" value="PURINE EFFLUX PUMP PBUE"/>
    <property type="match status" value="1"/>
</dbReference>
<comment type="caution">
    <text evidence="8">The sequence shown here is derived from an EMBL/GenBank/DDBJ whole genome shotgun (WGS) entry which is preliminary data.</text>
</comment>
<dbReference type="RefSeq" id="WP_276263937.1">
    <property type="nucleotide sequence ID" value="NZ_JARJLM010000084.1"/>
</dbReference>
<dbReference type="SUPFAM" id="SSF103473">
    <property type="entry name" value="MFS general substrate transporter"/>
    <property type="match status" value="1"/>
</dbReference>
<keyword evidence="4 6" id="KW-1133">Transmembrane helix</keyword>
<gene>
    <name evidence="8" type="ORF">P3W85_04765</name>
</gene>
<keyword evidence="9" id="KW-1185">Reference proteome</keyword>
<keyword evidence="5 6" id="KW-0472">Membrane</keyword>
<feature type="transmembrane region" description="Helical" evidence="6">
    <location>
        <begin position="299"/>
        <end position="318"/>
    </location>
</feature>
<feature type="domain" description="Major facilitator superfamily (MFS) profile" evidence="7">
    <location>
        <begin position="15"/>
        <end position="386"/>
    </location>
</feature>
<dbReference type="InterPro" id="IPR020846">
    <property type="entry name" value="MFS_dom"/>
</dbReference>
<evidence type="ECO:0000256" key="2">
    <source>
        <dbReference type="ARBA" id="ARBA00022475"/>
    </source>
</evidence>
<proteinExistence type="predicted"/>
<dbReference type="PANTHER" id="PTHR43124:SF3">
    <property type="entry name" value="CHLORAMPHENICOL EFFLUX PUMP RV0191"/>
    <property type="match status" value="1"/>
</dbReference>
<feature type="transmembrane region" description="Helical" evidence="6">
    <location>
        <begin position="207"/>
        <end position="228"/>
    </location>
</feature>
<dbReference type="InterPro" id="IPR036259">
    <property type="entry name" value="MFS_trans_sf"/>
</dbReference>
<feature type="transmembrane region" description="Helical" evidence="6">
    <location>
        <begin position="339"/>
        <end position="357"/>
    </location>
</feature>
<feature type="transmembrane region" description="Helical" evidence="6">
    <location>
        <begin position="81"/>
        <end position="104"/>
    </location>
</feature>
<protein>
    <submittedName>
        <fullName evidence="8">MFS transporter</fullName>
    </submittedName>
</protein>
<keyword evidence="2" id="KW-1003">Cell membrane</keyword>
<name>A0ABT6AI28_9BURK</name>
<dbReference type="InterPro" id="IPR011701">
    <property type="entry name" value="MFS"/>
</dbReference>
<dbReference type="Proteomes" id="UP001216674">
    <property type="component" value="Unassembled WGS sequence"/>
</dbReference>
<feature type="transmembrane region" description="Helical" evidence="6">
    <location>
        <begin position="248"/>
        <end position="268"/>
    </location>
</feature>
<dbReference type="Gene3D" id="1.20.1250.20">
    <property type="entry name" value="MFS general substrate transporter like domains"/>
    <property type="match status" value="1"/>
</dbReference>
<feature type="transmembrane region" description="Helical" evidence="6">
    <location>
        <begin position="12"/>
        <end position="29"/>
    </location>
</feature>
<keyword evidence="3 6" id="KW-0812">Transmembrane</keyword>
<evidence type="ECO:0000259" key="7">
    <source>
        <dbReference type="PROSITE" id="PS50850"/>
    </source>
</evidence>
<sequence>MHAPLKGAERLPLGALLALAMTGFLALLTETIPAGMLSQISEGLGVSEALAGQFVTLYAIGSLVAAIPLTAATLGWRRRPLLIVTLLAVLVFNTLTALTSSYVVALGARFLAGMAGGLIWGMQAGYARRMVPDHLKGRALAVAGLGAPLALSLGVPLGTLLGATMGWRSAFAVISLLTLAVMAWVFLQVPDYPGQEAEKRASVRRVFVTPGVRPVLAVLALWVLAHSILYTYVMPFLAPAGLSDRVDLVLLVFGVASLVGIWISGLLIDRMLRSLVLLSLAGFALASLALGIAGSQPVVIYLAVAVWGLTFGGSAALLQTASAEAAGPGADVAQSILVTAWNIAIAAGGVIGGMLLGTAGVGIFPWVLLVLLIAGLAVVWASSTHGFPTKPRRAIN</sequence>
<reference evidence="8 9" key="1">
    <citation type="submission" date="2023-03" db="EMBL/GenBank/DDBJ databases">
        <title>Draft assemblies of triclosan tolerant bacteria isolated from returned activated sludge.</title>
        <authorList>
            <person name="Van Hamelsveld S."/>
        </authorList>
    </citation>
    <scope>NUCLEOTIDE SEQUENCE [LARGE SCALE GENOMIC DNA]</scope>
    <source>
        <strain evidence="8 9">GW210010_S58</strain>
    </source>
</reference>
<evidence type="ECO:0000256" key="1">
    <source>
        <dbReference type="ARBA" id="ARBA00004651"/>
    </source>
</evidence>
<dbReference type="PROSITE" id="PS50850">
    <property type="entry name" value="MFS"/>
    <property type="match status" value="1"/>
</dbReference>
<feature type="transmembrane region" description="Helical" evidence="6">
    <location>
        <begin position="275"/>
        <end position="293"/>
    </location>
</feature>
<dbReference type="EMBL" id="JARJLM010000084">
    <property type="protein sequence ID" value="MDF3832265.1"/>
    <property type="molecule type" value="Genomic_DNA"/>
</dbReference>
<feature type="transmembrane region" description="Helical" evidence="6">
    <location>
        <begin position="139"/>
        <end position="161"/>
    </location>
</feature>
<evidence type="ECO:0000256" key="4">
    <source>
        <dbReference type="ARBA" id="ARBA00022989"/>
    </source>
</evidence>
<comment type="subcellular location">
    <subcellularLocation>
        <location evidence="1">Cell membrane</location>
        <topology evidence="1">Multi-pass membrane protein</topology>
    </subcellularLocation>
</comment>
<feature type="transmembrane region" description="Helical" evidence="6">
    <location>
        <begin position="363"/>
        <end position="383"/>
    </location>
</feature>
<evidence type="ECO:0000313" key="8">
    <source>
        <dbReference type="EMBL" id="MDF3832265.1"/>
    </source>
</evidence>
<feature type="transmembrane region" description="Helical" evidence="6">
    <location>
        <begin position="167"/>
        <end position="187"/>
    </location>
</feature>
<dbReference type="InterPro" id="IPR050189">
    <property type="entry name" value="MFS_Efflux_Transporters"/>
</dbReference>
<organism evidence="8 9">
    <name type="scientific">Cupriavidus basilensis</name>
    <dbReference type="NCBI Taxonomy" id="68895"/>
    <lineage>
        <taxon>Bacteria</taxon>
        <taxon>Pseudomonadati</taxon>
        <taxon>Pseudomonadota</taxon>
        <taxon>Betaproteobacteria</taxon>
        <taxon>Burkholderiales</taxon>
        <taxon>Burkholderiaceae</taxon>
        <taxon>Cupriavidus</taxon>
    </lineage>
</organism>
<evidence type="ECO:0000256" key="6">
    <source>
        <dbReference type="SAM" id="Phobius"/>
    </source>
</evidence>
<evidence type="ECO:0000313" key="9">
    <source>
        <dbReference type="Proteomes" id="UP001216674"/>
    </source>
</evidence>
<feature type="transmembrane region" description="Helical" evidence="6">
    <location>
        <begin position="110"/>
        <end position="127"/>
    </location>
</feature>
<evidence type="ECO:0000256" key="5">
    <source>
        <dbReference type="ARBA" id="ARBA00023136"/>
    </source>
</evidence>
<dbReference type="Pfam" id="PF07690">
    <property type="entry name" value="MFS_1"/>
    <property type="match status" value="1"/>
</dbReference>
<evidence type="ECO:0000256" key="3">
    <source>
        <dbReference type="ARBA" id="ARBA00022692"/>
    </source>
</evidence>
<feature type="transmembrane region" description="Helical" evidence="6">
    <location>
        <begin position="49"/>
        <end position="69"/>
    </location>
</feature>
<accession>A0ABT6AI28</accession>